<feature type="region of interest" description="Disordered" evidence="1">
    <location>
        <begin position="124"/>
        <end position="205"/>
    </location>
</feature>
<comment type="caution">
    <text evidence="3">The sequence shown here is derived from an EMBL/GenBank/DDBJ whole genome shotgun (WGS) entry which is preliminary data.</text>
</comment>
<evidence type="ECO:0000256" key="2">
    <source>
        <dbReference type="SAM" id="Phobius"/>
    </source>
</evidence>
<evidence type="ECO:0000313" key="4">
    <source>
        <dbReference type="Proteomes" id="UP001292216"/>
    </source>
</evidence>
<dbReference type="RefSeq" id="WP_009224141.1">
    <property type="nucleotide sequence ID" value="NZ_CBCSKM010000004.1"/>
</dbReference>
<dbReference type="InterPro" id="IPR010897">
    <property type="entry name" value="Spore_II_P"/>
</dbReference>
<keyword evidence="2" id="KW-1133">Transmembrane helix</keyword>
<dbReference type="Pfam" id="PF07454">
    <property type="entry name" value="SpoIIP"/>
    <property type="match status" value="1"/>
</dbReference>
<dbReference type="Proteomes" id="UP001292216">
    <property type="component" value="Unassembled WGS sequence"/>
</dbReference>
<sequence length="471" mass="50643">MKFKAWNLGKMRRNLLHVLAMGRTFLLLSVMSVIFFVMLGVLGIAEKQLNTSPVSSMKGLAASLSSGFFMDMVGMELPHVASEKQTPAISGRQVTNFVFQLLTDVNPSDPKSLVAREVPGLGADSPILLRTGSGNGTAQAPEDYRPGAGADGSAPDHPEPDIPDDGSNADPGKDGDNSDTAQPPAVEPGKTDGTSGDQEEPSIKPGNKNIVMIYHSHPQESFNPVLGTNVDNPSSAEDKKNVGLVGEALAKELERRGVATLHTYENYAAKVSNYNYNYSYKYSRETVKQAMAENGQLQYFIDIHRDSQRHDKTTTTINGVNYAQVYFIIGHGNKNWRENEKFASSIHERLEKSYPGISRGIWGKTSSQGNGEYNQSLSPNSVLIEIGGIDNSQEELERTAKVLAGILADLYWESQDAEKAGKLSKSSTNGIASGSAKSTDKSAGTTNKGAGSSNKSSDSVNKGTNSTNKKS</sequence>
<keyword evidence="2" id="KW-0812">Transmembrane</keyword>
<accession>A0ABU5PKB7</accession>
<keyword evidence="4" id="KW-1185">Reference proteome</keyword>
<dbReference type="NCBIfam" id="TIGR02867">
    <property type="entry name" value="spore_II_P"/>
    <property type="match status" value="1"/>
</dbReference>
<evidence type="ECO:0000256" key="1">
    <source>
        <dbReference type="SAM" id="MobiDB-lite"/>
    </source>
</evidence>
<organism evidence="3 4">
    <name type="scientific">Paenibacillus phoenicis</name>
    <dbReference type="NCBI Taxonomy" id="554117"/>
    <lineage>
        <taxon>Bacteria</taxon>
        <taxon>Bacillati</taxon>
        <taxon>Bacillota</taxon>
        <taxon>Bacilli</taxon>
        <taxon>Bacillales</taxon>
        <taxon>Paenibacillaceae</taxon>
        <taxon>Paenibacillus</taxon>
    </lineage>
</organism>
<feature type="transmembrane region" description="Helical" evidence="2">
    <location>
        <begin position="21"/>
        <end position="45"/>
    </location>
</feature>
<protein>
    <submittedName>
        <fullName evidence="3">Stage II sporulation protein P</fullName>
    </submittedName>
</protein>
<dbReference type="EMBL" id="JAYERP010000001">
    <property type="protein sequence ID" value="MEA3570340.1"/>
    <property type="molecule type" value="Genomic_DNA"/>
</dbReference>
<gene>
    <name evidence="3" type="ORF">U9M73_10045</name>
</gene>
<name>A0ABU5PKB7_9BACL</name>
<feature type="compositionally biased region" description="Polar residues" evidence="1">
    <location>
        <begin position="424"/>
        <end position="471"/>
    </location>
</feature>
<evidence type="ECO:0000313" key="3">
    <source>
        <dbReference type="EMBL" id="MEA3570340.1"/>
    </source>
</evidence>
<dbReference type="Gene3D" id="3.40.630.40">
    <property type="entry name" value="Zn-dependent exopeptidases"/>
    <property type="match status" value="1"/>
</dbReference>
<keyword evidence="2" id="KW-0472">Membrane</keyword>
<proteinExistence type="predicted"/>
<reference evidence="3 4" key="1">
    <citation type="submission" date="2023-12" db="EMBL/GenBank/DDBJ databases">
        <title>Whole genome sequencing of Paenibacillus phoenicis isolated from the Phoenix Mars Lander spacecraft assembly facility.</title>
        <authorList>
            <person name="Garcia A."/>
            <person name="Venkateswaran K."/>
        </authorList>
    </citation>
    <scope>NUCLEOTIDE SEQUENCE [LARGE SCALE GENOMIC DNA]</scope>
    <source>
        <strain evidence="3 4">3PO2SA</strain>
    </source>
</reference>
<dbReference type="SUPFAM" id="SSF53187">
    <property type="entry name" value="Zn-dependent exopeptidases"/>
    <property type="match status" value="1"/>
</dbReference>
<feature type="region of interest" description="Disordered" evidence="1">
    <location>
        <begin position="418"/>
        <end position="471"/>
    </location>
</feature>